<evidence type="ECO:0000256" key="1">
    <source>
        <dbReference type="ARBA" id="ARBA00004141"/>
    </source>
</evidence>
<evidence type="ECO:0000313" key="7">
    <source>
        <dbReference type="EMBL" id="MEN3227320.1"/>
    </source>
</evidence>
<keyword evidence="3 5" id="KW-1133">Transmembrane helix</keyword>
<organism evidence="7 8">
    <name type="scientific">Methylorubrum rhodesianum</name>
    <dbReference type="NCBI Taxonomy" id="29427"/>
    <lineage>
        <taxon>Bacteria</taxon>
        <taxon>Pseudomonadati</taxon>
        <taxon>Pseudomonadota</taxon>
        <taxon>Alphaproteobacteria</taxon>
        <taxon>Hyphomicrobiales</taxon>
        <taxon>Methylobacteriaceae</taxon>
        <taxon>Methylorubrum</taxon>
    </lineage>
</organism>
<feature type="domain" description="NnrU" evidence="6">
    <location>
        <begin position="4"/>
        <end position="222"/>
    </location>
</feature>
<protein>
    <submittedName>
        <fullName evidence="7">NnrU family protein</fullName>
    </submittedName>
</protein>
<feature type="transmembrane region" description="Helical" evidence="5">
    <location>
        <begin position="134"/>
        <end position="154"/>
    </location>
</feature>
<evidence type="ECO:0000256" key="5">
    <source>
        <dbReference type="SAM" id="Phobius"/>
    </source>
</evidence>
<dbReference type="Proteomes" id="UP001404845">
    <property type="component" value="Unassembled WGS sequence"/>
</dbReference>
<comment type="subcellular location">
    <subcellularLocation>
        <location evidence="1">Membrane</location>
        <topology evidence="1">Multi-pass membrane protein</topology>
    </subcellularLocation>
</comment>
<comment type="caution">
    <text evidence="7">The sequence shown here is derived from an EMBL/GenBank/DDBJ whole genome shotgun (WGS) entry which is preliminary data.</text>
</comment>
<feature type="transmembrane region" description="Helical" evidence="5">
    <location>
        <begin position="195"/>
        <end position="217"/>
    </location>
</feature>
<evidence type="ECO:0000256" key="3">
    <source>
        <dbReference type="ARBA" id="ARBA00022989"/>
    </source>
</evidence>
<feature type="transmembrane region" description="Helical" evidence="5">
    <location>
        <begin position="73"/>
        <end position="92"/>
    </location>
</feature>
<accession>A0ABU9Z829</accession>
<dbReference type="RefSeq" id="WP_312034856.1">
    <property type="nucleotide sequence ID" value="NZ_JACWCW010000046.1"/>
</dbReference>
<dbReference type="InterPro" id="IPR009915">
    <property type="entry name" value="NnrU_dom"/>
</dbReference>
<proteinExistence type="predicted"/>
<gene>
    <name evidence="7" type="ORF">PUR21_06640</name>
</gene>
<evidence type="ECO:0000259" key="6">
    <source>
        <dbReference type="Pfam" id="PF07298"/>
    </source>
</evidence>
<evidence type="ECO:0000256" key="4">
    <source>
        <dbReference type="ARBA" id="ARBA00023136"/>
    </source>
</evidence>
<keyword evidence="2 5" id="KW-0812">Transmembrane</keyword>
<feature type="transmembrane region" description="Helical" evidence="5">
    <location>
        <begin position="35"/>
        <end position="53"/>
    </location>
</feature>
<sequence length="230" mass="24568">MSEFAVALTAFLVAHTIPASPRLRTRFIGLLGRGPYLTGYSLLSVALLVWLVVAVRRADTVELWAASPWQWHVALLVMPLALFLLVAGLSAANPLSVSLRSATEPGPITAVTRHPVLWGFLFWALAHVPPNGDLASVAFFGTMAAFAAVGMPLLDAKARRRLGRPCWDAMSRNTSVVPFAALLGGRARGDGLHRLVLPAAAAGLLYAWILLQGHALLIGPEPLASLRAFD</sequence>
<evidence type="ECO:0000313" key="8">
    <source>
        <dbReference type="Proteomes" id="UP001404845"/>
    </source>
</evidence>
<keyword evidence="4 5" id="KW-0472">Membrane</keyword>
<name>A0ABU9Z829_9HYPH</name>
<evidence type="ECO:0000256" key="2">
    <source>
        <dbReference type="ARBA" id="ARBA00022692"/>
    </source>
</evidence>
<reference evidence="7 8" key="1">
    <citation type="journal article" date="2023" name="PLoS ONE">
        <title>Complete genome assembly of Hawai'i environmental nontuberculous mycobacteria reveals unexpected co-isolation with methylobacteria.</title>
        <authorList>
            <person name="Hendrix J."/>
            <person name="Epperson L.E."/>
            <person name="Tong E.I."/>
            <person name="Chan Y.L."/>
            <person name="Hasan N.A."/>
            <person name="Dawrs S.N."/>
            <person name="Norton G.J."/>
            <person name="Virdi R."/>
            <person name="Crooks J.L."/>
            <person name="Chan E.D."/>
            <person name="Honda J.R."/>
            <person name="Strong M."/>
        </authorList>
    </citation>
    <scope>NUCLEOTIDE SEQUENCE [LARGE SCALE GENOMIC DNA]</scope>
    <source>
        <strain evidence="7 8">NJH_HI01</strain>
    </source>
</reference>
<dbReference type="Pfam" id="PF07298">
    <property type="entry name" value="NnrU"/>
    <property type="match status" value="1"/>
</dbReference>
<dbReference type="EMBL" id="JAQYXL010000001">
    <property type="protein sequence ID" value="MEN3227320.1"/>
    <property type="molecule type" value="Genomic_DNA"/>
</dbReference>
<keyword evidence="8" id="KW-1185">Reference proteome</keyword>